<reference evidence="2 3" key="1">
    <citation type="submission" date="2023-07" db="EMBL/GenBank/DDBJ databases">
        <title>Genomic Encyclopedia of Type Strains, Phase IV (KMG-IV): sequencing the most valuable type-strain genomes for metagenomic binning, comparative biology and taxonomic classification.</title>
        <authorList>
            <person name="Goeker M."/>
        </authorList>
    </citation>
    <scope>NUCLEOTIDE SEQUENCE [LARGE SCALE GENOMIC DNA]</scope>
    <source>
        <strain evidence="2 3">DSM 1400</strain>
    </source>
</reference>
<keyword evidence="1" id="KW-1133">Transmembrane helix</keyword>
<sequence length="365" mass="43209">MIKLCFYVILIFLYYLISIYIYIIFSYVKDKKKSRKLSGLNKTIGNVISYEIDNFKLGKEVNKEVVWKIKKLIKRKIYRQYICEYLLYRKKYDRELIIDFIKHTKILDNILNEKVKDEFDNAYKVRLIGEFKIEKYYKRLLEGCNNSSIYVQVNAIKALSNLGKLAYFMKGLKIIIHSSTFIHSNVLIESISKFKGNKAELNKRLEKELSKDYSKLNEIVLSYFININYENGKKSVYDVLQDNNTDKEIKILCIKYFIKVIWDEVKEELLNLLSHEDWEIRALSAQALKNYDDKNVILKLRDSLKDINDYVRESSATALYCLTKDKEELVNIIYEDNIDAANAMLNILSEKHGLMVKQDLFEKII</sequence>
<gene>
    <name evidence="2" type="ORF">QOZ93_000868</name>
</gene>
<evidence type="ECO:0008006" key="4">
    <source>
        <dbReference type="Google" id="ProtNLM"/>
    </source>
</evidence>
<keyword evidence="3" id="KW-1185">Reference proteome</keyword>
<keyword evidence="1" id="KW-0812">Transmembrane</keyword>
<evidence type="ECO:0000313" key="2">
    <source>
        <dbReference type="EMBL" id="MDQ0479139.1"/>
    </source>
</evidence>
<proteinExistence type="predicted"/>
<dbReference type="InterPro" id="IPR011989">
    <property type="entry name" value="ARM-like"/>
</dbReference>
<keyword evidence="1" id="KW-0472">Membrane</keyword>
<dbReference type="SUPFAM" id="SSF48371">
    <property type="entry name" value="ARM repeat"/>
    <property type="match status" value="1"/>
</dbReference>
<dbReference type="RefSeq" id="WP_307355246.1">
    <property type="nucleotide sequence ID" value="NZ_BAAACJ010000009.1"/>
</dbReference>
<evidence type="ECO:0000256" key="1">
    <source>
        <dbReference type="SAM" id="Phobius"/>
    </source>
</evidence>
<evidence type="ECO:0000313" key="3">
    <source>
        <dbReference type="Proteomes" id="UP001224418"/>
    </source>
</evidence>
<dbReference type="Proteomes" id="UP001224418">
    <property type="component" value="Unassembled WGS sequence"/>
</dbReference>
<protein>
    <recommendedName>
        <fullName evidence="4">HEAT repeat domain-containing protein</fullName>
    </recommendedName>
</protein>
<feature type="transmembrane region" description="Helical" evidence="1">
    <location>
        <begin position="6"/>
        <end position="28"/>
    </location>
</feature>
<dbReference type="EMBL" id="JAUSWN010000005">
    <property type="protein sequence ID" value="MDQ0479139.1"/>
    <property type="molecule type" value="Genomic_DNA"/>
</dbReference>
<dbReference type="Gene3D" id="1.25.10.10">
    <property type="entry name" value="Leucine-rich Repeat Variant"/>
    <property type="match status" value="1"/>
</dbReference>
<name>A0ABU0JST1_HATLI</name>
<dbReference type="Pfam" id="PF13646">
    <property type="entry name" value="HEAT_2"/>
    <property type="match status" value="1"/>
</dbReference>
<organism evidence="2 3">
    <name type="scientific">Hathewaya limosa</name>
    <name type="common">Clostridium limosum</name>
    <dbReference type="NCBI Taxonomy" id="1536"/>
    <lineage>
        <taxon>Bacteria</taxon>
        <taxon>Bacillati</taxon>
        <taxon>Bacillota</taxon>
        <taxon>Clostridia</taxon>
        <taxon>Eubacteriales</taxon>
        <taxon>Clostridiaceae</taxon>
        <taxon>Hathewaya</taxon>
    </lineage>
</organism>
<comment type="caution">
    <text evidence="2">The sequence shown here is derived from an EMBL/GenBank/DDBJ whole genome shotgun (WGS) entry which is preliminary data.</text>
</comment>
<dbReference type="InterPro" id="IPR016024">
    <property type="entry name" value="ARM-type_fold"/>
</dbReference>
<accession>A0ABU0JST1</accession>